<dbReference type="PANTHER" id="PTHR36447:SF1">
    <property type="entry name" value="BETA-GALACTOSIDASE GANA"/>
    <property type="match status" value="1"/>
</dbReference>
<evidence type="ECO:0000259" key="4">
    <source>
        <dbReference type="Pfam" id="PF02449"/>
    </source>
</evidence>
<comment type="caution">
    <text evidence="6">The sequence shown here is derived from an EMBL/GenBank/DDBJ whole genome shotgun (WGS) entry which is preliminary data.</text>
</comment>
<feature type="chain" id="PRO_5046969127" evidence="3">
    <location>
        <begin position="22"/>
        <end position="552"/>
    </location>
</feature>
<dbReference type="EMBL" id="BAABJH010000001">
    <property type="protein sequence ID" value="GAA4888028.1"/>
    <property type="molecule type" value="Genomic_DNA"/>
</dbReference>
<evidence type="ECO:0000256" key="3">
    <source>
        <dbReference type="SAM" id="SignalP"/>
    </source>
</evidence>
<evidence type="ECO:0000256" key="1">
    <source>
        <dbReference type="ARBA" id="ARBA00022801"/>
    </source>
</evidence>
<dbReference type="Proteomes" id="UP001500433">
    <property type="component" value="Unassembled WGS sequence"/>
</dbReference>
<dbReference type="InterPro" id="IPR017853">
    <property type="entry name" value="GH"/>
</dbReference>
<name>A0ABP9EX55_9FLAO</name>
<keyword evidence="7" id="KW-1185">Reference proteome</keyword>
<dbReference type="Gene3D" id="2.60.220.20">
    <property type="entry name" value="putative beta-Galactosidase from caulobacter crescentus"/>
    <property type="match status" value="1"/>
</dbReference>
<evidence type="ECO:0000259" key="5">
    <source>
        <dbReference type="Pfam" id="PF18120"/>
    </source>
</evidence>
<feature type="domain" description="Glycoside hydrolase family 42 N-terminal" evidence="4">
    <location>
        <begin position="68"/>
        <end position="332"/>
    </location>
</feature>
<gene>
    <name evidence="6" type="ORF">GCM10023311_09870</name>
</gene>
<dbReference type="Gene3D" id="3.20.20.80">
    <property type="entry name" value="Glycosidases"/>
    <property type="match status" value="1"/>
</dbReference>
<dbReference type="InterPro" id="IPR040719">
    <property type="entry name" value="DUF5597"/>
</dbReference>
<feature type="signal peptide" evidence="3">
    <location>
        <begin position="1"/>
        <end position="21"/>
    </location>
</feature>
<sequence length="552" mass="63283">MKQVSILLFSVLILTLSKVNAQNNIPHLNKNGTATQLMVDNKPFLMIAGEVHNSSASTIEYMEPLFPKLKAMNLNSVFVTLAWEQFEPEEGVYDYSLVDAIIDNAKKNDLKVCLLWFASWKNGESSYAPLWVKKDTKRFFRVKTKAGKEIETLSPFCEATKQADAKAFGQLMAHIKSYDKDQTVILMQPQNEVGMFQQIDYNPISLELYEQAVPNQLMAYLKKNKSHLKPYLRDAWVASNFKTKGTWKEVFGDTPESRAFFTTWQYATYINFVAKSGREKYNLPMMVNAWIVQKPEDLPGVYPNGGPVSRVMDIWKAAAPDIDIQSPDIYLTNFKKIVAMYHRDDNPLLVPESSAKVGRAYYAFGQHDAICFSPFGIEDAADNFVFTKSYEVLHEVEHLIKKYQGTGKMKAVLQEGNEEYNDVYLGNYKLKVVYEKPNQPSFGIIIQESKHEFIVIGMNLTVFFSSEKKDTVGYIGQVYEGRYENKKWVATRLMNGDETYHHSRLRVFGRTFETTEDIIKETKKEGEPDAYSPATKQKIITPGVYRVITYER</sequence>
<dbReference type="Pfam" id="PF18120">
    <property type="entry name" value="DUF5597"/>
    <property type="match status" value="1"/>
</dbReference>
<keyword evidence="3" id="KW-0732">Signal</keyword>
<keyword evidence="2" id="KW-0326">Glycosidase</keyword>
<dbReference type="SUPFAM" id="SSF51445">
    <property type="entry name" value="(Trans)glycosidases"/>
    <property type="match status" value="1"/>
</dbReference>
<organism evidence="6 7">
    <name type="scientific">Flaviramulus aquimarinus</name>
    <dbReference type="NCBI Taxonomy" id="1170456"/>
    <lineage>
        <taxon>Bacteria</taxon>
        <taxon>Pseudomonadati</taxon>
        <taxon>Bacteroidota</taxon>
        <taxon>Flavobacteriia</taxon>
        <taxon>Flavobacteriales</taxon>
        <taxon>Flavobacteriaceae</taxon>
        <taxon>Flaviramulus</taxon>
    </lineage>
</organism>
<evidence type="ECO:0000313" key="6">
    <source>
        <dbReference type="EMBL" id="GAA4888028.1"/>
    </source>
</evidence>
<accession>A0ABP9EX55</accession>
<dbReference type="InterPro" id="IPR013529">
    <property type="entry name" value="Glyco_hydro_42_N"/>
</dbReference>
<protein>
    <submittedName>
        <fullName evidence="6">DUF5597 domain-containing protein</fullName>
    </submittedName>
</protein>
<proteinExistence type="predicted"/>
<dbReference type="RefSeq" id="WP_345272923.1">
    <property type="nucleotide sequence ID" value="NZ_BAABJH010000001.1"/>
</dbReference>
<reference evidence="7" key="1">
    <citation type="journal article" date="2019" name="Int. J. Syst. Evol. Microbiol.">
        <title>The Global Catalogue of Microorganisms (GCM) 10K type strain sequencing project: providing services to taxonomists for standard genome sequencing and annotation.</title>
        <authorList>
            <consortium name="The Broad Institute Genomics Platform"/>
            <consortium name="The Broad Institute Genome Sequencing Center for Infectious Disease"/>
            <person name="Wu L."/>
            <person name="Ma J."/>
        </authorList>
    </citation>
    <scope>NUCLEOTIDE SEQUENCE [LARGE SCALE GENOMIC DNA]</scope>
    <source>
        <strain evidence="7">JCM 18274</strain>
    </source>
</reference>
<dbReference type="Pfam" id="PF02449">
    <property type="entry name" value="Glyco_hydro_42"/>
    <property type="match status" value="1"/>
</dbReference>
<evidence type="ECO:0000313" key="7">
    <source>
        <dbReference type="Proteomes" id="UP001500433"/>
    </source>
</evidence>
<keyword evidence="1" id="KW-0378">Hydrolase</keyword>
<evidence type="ECO:0000256" key="2">
    <source>
        <dbReference type="ARBA" id="ARBA00023295"/>
    </source>
</evidence>
<dbReference type="PANTHER" id="PTHR36447">
    <property type="entry name" value="BETA-GALACTOSIDASE GANA"/>
    <property type="match status" value="1"/>
</dbReference>
<feature type="domain" description="DUF5597" evidence="5">
    <location>
        <begin position="386"/>
        <end position="502"/>
    </location>
</feature>
<dbReference type="InterPro" id="IPR003476">
    <property type="entry name" value="Glyco_hydro_42"/>
</dbReference>